<dbReference type="Proteomes" id="UP000515292">
    <property type="component" value="Chromosome"/>
</dbReference>
<name>A0A7G5IDT4_9SPHN</name>
<accession>A0A7G5IDT4</accession>
<evidence type="ECO:0000313" key="2">
    <source>
        <dbReference type="EMBL" id="QMW21526.1"/>
    </source>
</evidence>
<keyword evidence="1" id="KW-1133">Transmembrane helix</keyword>
<proteinExistence type="predicted"/>
<sequence length="242" mass="27111">MSGRSAWRQWQIVQVALGTAIVTSILLFLFVDFSQRPPGDPPNWGSVPDWVVAATAIFTAIMLFRQLRGLLQAEKSSTRQLELAAKQAEIAAQQATFNATTARSTLLLRLDQQYEGARLIRCRLLWIEQRGLAKASSGGDEPPFDFFLHWMNEARQNVDRGDGALHRTIHYLPAWMETVGNLCSNDAELLNIIENVYGTVIVEIMERVKPYALARTTNVSKPYANALKLAADIAQRKGIPFR</sequence>
<reference evidence="2 3" key="1">
    <citation type="submission" date="2020-07" db="EMBL/GenBank/DDBJ databases">
        <title>Complete genome sequence for Sandaracinobacter sp. M6.</title>
        <authorList>
            <person name="Tang Y."/>
            <person name="Liu Q."/>
            <person name="Guo Z."/>
            <person name="Lei P."/>
            <person name="Huang B."/>
        </authorList>
    </citation>
    <scope>NUCLEOTIDE SEQUENCE [LARGE SCALE GENOMIC DNA]</scope>
    <source>
        <strain evidence="2 3">M6</strain>
    </source>
</reference>
<evidence type="ECO:0000313" key="3">
    <source>
        <dbReference type="Proteomes" id="UP000515292"/>
    </source>
</evidence>
<dbReference type="AlphaFoldDB" id="A0A7G5IDT4"/>
<feature type="transmembrane region" description="Helical" evidence="1">
    <location>
        <begin position="12"/>
        <end position="30"/>
    </location>
</feature>
<keyword evidence="1" id="KW-0472">Membrane</keyword>
<dbReference type="KEGG" id="sand:H3309_08815"/>
<keyword evidence="3" id="KW-1185">Reference proteome</keyword>
<protein>
    <submittedName>
        <fullName evidence="2">Uncharacterized protein</fullName>
    </submittedName>
</protein>
<dbReference type="EMBL" id="CP059851">
    <property type="protein sequence ID" value="QMW21526.1"/>
    <property type="molecule type" value="Genomic_DNA"/>
</dbReference>
<organism evidence="2 3">
    <name type="scientific">Sandaracinobacteroides saxicola</name>
    <dbReference type="NCBI Taxonomy" id="2759707"/>
    <lineage>
        <taxon>Bacteria</taxon>
        <taxon>Pseudomonadati</taxon>
        <taxon>Pseudomonadota</taxon>
        <taxon>Alphaproteobacteria</taxon>
        <taxon>Sphingomonadales</taxon>
        <taxon>Sphingosinicellaceae</taxon>
        <taxon>Sandaracinobacteroides</taxon>
    </lineage>
</organism>
<gene>
    <name evidence="2" type="ORF">H3309_08815</name>
</gene>
<dbReference type="RefSeq" id="WP_182294375.1">
    <property type="nucleotide sequence ID" value="NZ_CP059851.1"/>
</dbReference>
<feature type="transmembrane region" description="Helical" evidence="1">
    <location>
        <begin position="50"/>
        <end position="67"/>
    </location>
</feature>
<keyword evidence="1" id="KW-0812">Transmembrane</keyword>
<evidence type="ECO:0000256" key="1">
    <source>
        <dbReference type="SAM" id="Phobius"/>
    </source>
</evidence>